<evidence type="ECO:0000256" key="3">
    <source>
        <dbReference type="ARBA" id="ARBA00022729"/>
    </source>
</evidence>
<dbReference type="PANTHER" id="PTHR30061:SF50">
    <property type="entry name" value="MALTOSE_MALTODEXTRIN-BINDING PERIPLASMIC PROTEIN"/>
    <property type="match status" value="1"/>
</dbReference>
<dbReference type="CDD" id="cd14747">
    <property type="entry name" value="PBP2_MalE"/>
    <property type="match status" value="1"/>
</dbReference>
<evidence type="ECO:0000313" key="6">
    <source>
        <dbReference type="Proteomes" id="UP001500506"/>
    </source>
</evidence>
<keyword evidence="3 4" id="KW-0732">Signal</keyword>
<dbReference type="Gene3D" id="3.40.190.10">
    <property type="entry name" value="Periplasmic binding protein-like II"/>
    <property type="match status" value="2"/>
</dbReference>
<dbReference type="SUPFAM" id="SSF53850">
    <property type="entry name" value="Periplasmic binding protein-like II"/>
    <property type="match status" value="1"/>
</dbReference>
<dbReference type="EMBL" id="BAAANH010000003">
    <property type="protein sequence ID" value="GAA1759209.1"/>
    <property type="molecule type" value="Genomic_DNA"/>
</dbReference>
<dbReference type="Proteomes" id="UP001500506">
    <property type="component" value="Unassembled WGS sequence"/>
</dbReference>
<dbReference type="Pfam" id="PF01547">
    <property type="entry name" value="SBP_bac_1"/>
    <property type="match status" value="1"/>
</dbReference>
<keyword evidence="6" id="KW-1185">Reference proteome</keyword>
<feature type="chain" id="PRO_5046023526" evidence="4">
    <location>
        <begin position="24"/>
        <end position="430"/>
    </location>
</feature>
<accession>A0ABP4WTN8</accession>
<dbReference type="PANTHER" id="PTHR30061">
    <property type="entry name" value="MALTOSE-BINDING PERIPLASMIC PROTEIN"/>
    <property type="match status" value="1"/>
</dbReference>
<protein>
    <submittedName>
        <fullName evidence="5">Sugar ABC transporter substrate-binding protein</fullName>
    </submittedName>
</protein>
<evidence type="ECO:0000313" key="5">
    <source>
        <dbReference type="EMBL" id="GAA1759209.1"/>
    </source>
</evidence>
<name>A0ABP4WTN8_9MICO</name>
<sequence>MNKRSLPIVALGLTAALALTACAGGSDDTAGGGVDAEGQTLTVWIMEGTNPESEAFFDSVGEAFTEETGAELDVEFVQWADAHDRFVTSIAGGTTPDVAETGTTWTAEFADAGALAPIGEFVDEAGLGDDLVEGLVESGTYEEELYGMPWYAGVRSLVYRADIFEELGLEAPTSWDEIVAAGEAIKAAHPDMMPFAVPGDAEFPVYPWVWGAGGEVATQEGDEWASGLDSAESQEGIGFYTGLATEHGFSSAGATTWKETDVLDNFAQGNVGMALMGSWTPAAIVEKNAELEGKFAATPIPGKDGGIAPSVLGGSHLSMFETAENKELAWEFVELMTTGEFADQWGQQSGYFPGQASLLAETMESDDPLVAPFATQLVEGGGTVPVTPKYGAVQAKKTTNTAIQAILSGQKTVEQATADAAAEMNEIMNG</sequence>
<feature type="signal peptide" evidence="4">
    <location>
        <begin position="1"/>
        <end position="23"/>
    </location>
</feature>
<evidence type="ECO:0000256" key="2">
    <source>
        <dbReference type="ARBA" id="ARBA00022448"/>
    </source>
</evidence>
<evidence type="ECO:0000256" key="4">
    <source>
        <dbReference type="SAM" id="SignalP"/>
    </source>
</evidence>
<dbReference type="PROSITE" id="PS51257">
    <property type="entry name" value="PROKAR_LIPOPROTEIN"/>
    <property type="match status" value="1"/>
</dbReference>
<keyword evidence="2" id="KW-0813">Transport</keyword>
<gene>
    <name evidence="5" type="ORF">GCM10009747_17730</name>
</gene>
<dbReference type="InterPro" id="IPR006059">
    <property type="entry name" value="SBP"/>
</dbReference>
<organism evidence="5 6">
    <name type="scientific">Agromyces humatus</name>
    <dbReference type="NCBI Taxonomy" id="279573"/>
    <lineage>
        <taxon>Bacteria</taxon>
        <taxon>Bacillati</taxon>
        <taxon>Actinomycetota</taxon>
        <taxon>Actinomycetes</taxon>
        <taxon>Micrococcales</taxon>
        <taxon>Microbacteriaceae</taxon>
        <taxon>Agromyces</taxon>
    </lineage>
</organism>
<comment type="caution">
    <text evidence="5">The sequence shown here is derived from an EMBL/GenBank/DDBJ whole genome shotgun (WGS) entry which is preliminary data.</text>
</comment>
<proteinExistence type="inferred from homology"/>
<evidence type="ECO:0000256" key="1">
    <source>
        <dbReference type="ARBA" id="ARBA00008520"/>
    </source>
</evidence>
<comment type="similarity">
    <text evidence="1">Belongs to the bacterial solute-binding protein 1 family.</text>
</comment>
<reference evidence="6" key="1">
    <citation type="journal article" date="2019" name="Int. J. Syst. Evol. Microbiol.">
        <title>The Global Catalogue of Microorganisms (GCM) 10K type strain sequencing project: providing services to taxonomists for standard genome sequencing and annotation.</title>
        <authorList>
            <consortium name="The Broad Institute Genomics Platform"/>
            <consortium name="The Broad Institute Genome Sequencing Center for Infectious Disease"/>
            <person name="Wu L."/>
            <person name="Ma J."/>
        </authorList>
    </citation>
    <scope>NUCLEOTIDE SEQUENCE [LARGE SCALE GENOMIC DNA]</scope>
    <source>
        <strain evidence="6">JCM 14319</strain>
    </source>
</reference>
<dbReference type="RefSeq" id="WP_232499341.1">
    <property type="nucleotide sequence ID" value="NZ_BAAANH010000003.1"/>
</dbReference>